<keyword evidence="4 6" id="KW-0720">Serine protease</keyword>
<dbReference type="GO" id="GO:0004252">
    <property type="term" value="F:serine-type endopeptidase activity"/>
    <property type="evidence" value="ECO:0007669"/>
    <property type="project" value="UniProtKB-UniRule"/>
</dbReference>
<dbReference type="PANTHER" id="PTHR43806">
    <property type="entry name" value="PEPTIDASE S8"/>
    <property type="match status" value="1"/>
</dbReference>
<dbReference type="RefSeq" id="WP_285661823.1">
    <property type="nucleotide sequence ID" value="NZ_BSTX01000001.1"/>
</dbReference>
<proteinExistence type="inferred from homology"/>
<dbReference type="InterPro" id="IPR023828">
    <property type="entry name" value="Peptidase_S8_Ser-AS"/>
</dbReference>
<evidence type="ECO:0000259" key="8">
    <source>
        <dbReference type="Pfam" id="PF00082"/>
    </source>
</evidence>
<protein>
    <submittedName>
        <fullName evidence="9">Serine protease</fullName>
    </submittedName>
</protein>
<dbReference type="InterPro" id="IPR022398">
    <property type="entry name" value="Peptidase_S8_His-AS"/>
</dbReference>
<feature type="chain" id="PRO_5040938748" evidence="7">
    <location>
        <begin position="27"/>
        <end position="1047"/>
    </location>
</feature>
<dbReference type="InterPro" id="IPR000209">
    <property type="entry name" value="Peptidase_S8/S53_dom"/>
</dbReference>
<dbReference type="PROSITE" id="PS51892">
    <property type="entry name" value="SUBTILASE"/>
    <property type="match status" value="1"/>
</dbReference>
<evidence type="ECO:0000256" key="3">
    <source>
        <dbReference type="ARBA" id="ARBA00022801"/>
    </source>
</evidence>
<evidence type="ECO:0000256" key="2">
    <source>
        <dbReference type="ARBA" id="ARBA00022670"/>
    </source>
</evidence>
<evidence type="ECO:0000313" key="10">
    <source>
        <dbReference type="Proteomes" id="UP001165079"/>
    </source>
</evidence>
<dbReference type="Gene3D" id="3.40.50.200">
    <property type="entry name" value="Peptidase S8/S53 domain"/>
    <property type="match status" value="1"/>
</dbReference>
<evidence type="ECO:0000256" key="1">
    <source>
        <dbReference type="ARBA" id="ARBA00011073"/>
    </source>
</evidence>
<accession>A0A9W6W865</accession>
<dbReference type="PANTHER" id="PTHR43806:SF65">
    <property type="entry name" value="SERINE PROTEASE APRX"/>
    <property type="match status" value="1"/>
</dbReference>
<feature type="signal peptide" evidence="7">
    <location>
        <begin position="1"/>
        <end position="26"/>
    </location>
</feature>
<gene>
    <name evidence="9" type="ORF">Afil01_14650</name>
</gene>
<dbReference type="PRINTS" id="PR00723">
    <property type="entry name" value="SUBTILISIN"/>
</dbReference>
<dbReference type="InterPro" id="IPR050131">
    <property type="entry name" value="Peptidase_S8_subtilisin-like"/>
</dbReference>
<evidence type="ECO:0000256" key="4">
    <source>
        <dbReference type="ARBA" id="ARBA00022825"/>
    </source>
</evidence>
<dbReference type="PROSITE" id="PS00138">
    <property type="entry name" value="SUBTILASE_SER"/>
    <property type="match status" value="1"/>
</dbReference>
<dbReference type="PROSITE" id="PS00137">
    <property type="entry name" value="SUBTILASE_HIS"/>
    <property type="match status" value="1"/>
</dbReference>
<evidence type="ECO:0000256" key="5">
    <source>
        <dbReference type="PIRSR" id="PIRSR615500-1"/>
    </source>
</evidence>
<dbReference type="InterPro" id="IPR015500">
    <property type="entry name" value="Peptidase_S8_subtilisin-rel"/>
</dbReference>
<evidence type="ECO:0000256" key="6">
    <source>
        <dbReference type="PROSITE-ProRule" id="PRU01240"/>
    </source>
</evidence>
<dbReference type="AlphaFoldDB" id="A0A9W6W865"/>
<feature type="domain" description="Peptidase S8/S53" evidence="8">
    <location>
        <begin position="191"/>
        <end position="440"/>
    </location>
</feature>
<keyword evidence="10" id="KW-1185">Reference proteome</keyword>
<dbReference type="Proteomes" id="UP001165079">
    <property type="component" value="Unassembled WGS sequence"/>
</dbReference>
<dbReference type="SUPFAM" id="SSF52743">
    <property type="entry name" value="Subtilisin-like"/>
    <property type="match status" value="1"/>
</dbReference>
<comment type="similarity">
    <text evidence="1 6">Belongs to the peptidase S8 family.</text>
</comment>
<organism evidence="9 10">
    <name type="scientific">Actinorhabdospora filicis</name>
    <dbReference type="NCBI Taxonomy" id="1785913"/>
    <lineage>
        <taxon>Bacteria</taxon>
        <taxon>Bacillati</taxon>
        <taxon>Actinomycetota</taxon>
        <taxon>Actinomycetes</taxon>
        <taxon>Micromonosporales</taxon>
        <taxon>Micromonosporaceae</taxon>
        <taxon>Actinorhabdospora</taxon>
    </lineage>
</organism>
<evidence type="ECO:0000256" key="7">
    <source>
        <dbReference type="SAM" id="SignalP"/>
    </source>
</evidence>
<name>A0A9W6W865_9ACTN</name>
<feature type="active site" description="Charge relay system" evidence="5 6">
    <location>
        <position position="407"/>
    </location>
</feature>
<dbReference type="Pfam" id="PF00082">
    <property type="entry name" value="Peptidase_S8"/>
    <property type="match status" value="1"/>
</dbReference>
<feature type="active site" description="Charge relay system" evidence="5 6">
    <location>
        <position position="200"/>
    </location>
</feature>
<sequence length="1047" mass="108507">MRSRALPTVIGAALLAVAALAPPVSAAEPADTPVQKTDPHTTESTVVTLVTGDRVRVSDEGAIGFTPAEGREKVGHKRYRLGGDTYVVPDDASAALAEGRLDRRLFNVTALARDGFGEKLPLILDPKGSGAASLRSIGATALTVDAAQAADLWDAASGYDHIWLDGLAKVQLDKSVPKIGAPTAWQAGFDGTGITVAVLDSGYDRNHPDLAGLVTGERDFLYGEPQADDQNGHGTHVASTVAGSGAASQGRYKGVAPGAKLLVGRVCDYRGRCPESAMIEGLEWAVAQGADVVNLSISGAITDGTDPLSRAVDKATAAGTLVVAAAGNNGAPASVGTPGAAASALTVGSTTLDDTLSWFSSQGPRSGDYAVKPELVAPGDGIVAAHAAGTPAEEPVGDYYMRASGTSMASPHVAGAAAILKQRHPDWGPERLKAALTGSSHGLETGVFETGAGRLDVAAAIATTVTANASSVDFGLQEYPQKPGPVTRTLTYANDGDAPVTLALAATGPFAVASTVDVPAHGTAPVTVSFDPLGAGVGVHGGAITATAPGVTVRTTVSGYTEPERYAVDLTPTARDGETYVGTTVSWYDRDKDTGGFIDAIGTEGKSIRLAPGRYTFAGSVDTEQSTTMFSADVTITAADQALVWDARTAKPVTVDLTDRSDERLEVVTMAVACGPNPWTGLFYGRVSNGQPMYAAGGASACPNYSFRLFPIMSGPGYRYYPYVKSTGGVPADTAFRFADRDLQAEDVRYETQGGTAYATAWDYPRADFTDLNLASPDRWLDVGTRAMEYWGPNMWGRQLYIGDGQDSELTLRKWTGKPGTRQVVRFNGGPIGMAIAPDGDAYYAYGPKGMTVNIGPFSSPAPDSATGASRGTTGWMTLSRDGVELQRVDAPCFGNFAIPETPGRISIACEVSRSVPWSTIGSKSSGEWSVGAVTGGDNLTPGEIMAVRMDATGVTNGYAHRALPQLVSLRVEHNLPGATKAKTLTFEVSYDHGATWKKVPVALIGETGLAVLNHPAGATSVSVRIAATAANGDSAKQTTIDSYGLK</sequence>
<evidence type="ECO:0000313" key="9">
    <source>
        <dbReference type="EMBL" id="GLZ76658.1"/>
    </source>
</evidence>
<dbReference type="GO" id="GO:0006508">
    <property type="term" value="P:proteolysis"/>
    <property type="evidence" value="ECO:0007669"/>
    <property type="project" value="UniProtKB-KW"/>
</dbReference>
<dbReference type="InterPro" id="IPR036852">
    <property type="entry name" value="Peptidase_S8/S53_dom_sf"/>
</dbReference>
<keyword evidence="2 6" id="KW-0645">Protease</keyword>
<reference evidence="9" key="1">
    <citation type="submission" date="2023-03" db="EMBL/GenBank/DDBJ databases">
        <title>Actinorhabdospora filicis NBRC 111898.</title>
        <authorList>
            <person name="Ichikawa N."/>
            <person name="Sato H."/>
            <person name="Tonouchi N."/>
        </authorList>
    </citation>
    <scope>NUCLEOTIDE SEQUENCE</scope>
    <source>
        <strain evidence="9">NBRC 111898</strain>
    </source>
</reference>
<comment type="caution">
    <text evidence="9">The sequence shown here is derived from an EMBL/GenBank/DDBJ whole genome shotgun (WGS) entry which is preliminary data.</text>
</comment>
<dbReference type="EMBL" id="BSTX01000001">
    <property type="protein sequence ID" value="GLZ76658.1"/>
    <property type="molecule type" value="Genomic_DNA"/>
</dbReference>
<keyword evidence="3 6" id="KW-0378">Hydrolase</keyword>
<keyword evidence="7" id="KW-0732">Signal</keyword>
<feature type="active site" description="Charge relay system" evidence="5 6">
    <location>
        <position position="233"/>
    </location>
</feature>